<dbReference type="EMBL" id="KI271586">
    <property type="protein sequence ID" value="ERL65537.1"/>
    <property type="molecule type" value="Genomic_DNA"/>
</dbReference>
<accession>U4TVW5</accession>
<dbReference type="eggNOG" id="COG4483">
    <property type="taxonomic scope" value="Bacteria"/>
</dbReference>
<evidence type="ECO:0000313" key="2">
    <source>
        <dbReference type="EMBL" id="ERL65537.1"/>
    </source>
</evidence>
<dbReference type="RefSeq" id="WP_022529211.1">
    <property type="nucleotide sequence ID" value="NZ_KI271586.1"/>
</dbReference>
<dbReference type="InterPro" id="IPR023164">
    <property type="entry name" value="YqgQ-like_sf"/>
</dbReference>
<gene>
    <name evidence="2" type="primary">yqgQ</name>
    <name evidence="2" type="ORF">L248_2610</name>
</gene>
<dbReference type="Gene3D" id="1.10.287.760">
    <property type="entry name" value="YqgQ-like"/>
    <property type="match status" value="1"/>
</dbReference>
<dbReference type="OrthoDB" id="2361671at2"/>
<feature type="region of interest" description="Disordered" evidence="1">
    <location>
        <begin position="65"/>
        <end position="85"/>
    </location>
</feature>
<reference evidence="3" key="1">
    <citation type="journal article" date="2013" name="Genome Announc.">
        <title>Whole-Genome Sequencing of Lactobacillus shenzhenensis Strain LY-73T.</title>
        <authorList>
            <person name="Lin Z."/>
            <person name="Liu Z."/>
            <person name="Yang R."/>
            <person name="Zou Y."/>
            <person name="Wan D."/>
            <person name="Chen J."/>
            <person name="Guo M."/>
            <person name="Zhao J."/>
            <person name="Fang C."/>
            <person name="Yang R."/>
            <person name="Liu F."/>
        </authorList>
    </citation>
    <scope>NUCLEOTIDE SEQUENCE [LARGE SCALE GENOMIC DNA]</scope>
    <source>
        <strain evidence="3">LY-73</strain>
    </source>
</reference>
<keyword evidence="3" id="KW-1185">Reference proteome</keyword>
<organism evidence="2 3">
    <name type="scientific">Schleiferilactobacillus shenzhenensis LY-73</name>
    <dbReference type="NCBI Taxonomy" id="1231336"/>
    <lineage>
        <taxon>Bacteria</taxon>
        <taxon>Bacillati</taxon>
        <taxon>Bacillota</taxon>
        <taxon>Bacilli</taxon>
        <taxon>Lactobacillales</taxon>
        <taxon>Lactobacillaceae</taxon>
        <taxon>Schleiferilactobacillus</taxon>
    </lineage>
</organism>
<sequence length="85" mass="10077">MPGDIKLRNLYDVQQLLEKFGILVHLGKRLWDIELMTIELEHVYTAGLLDAKIYVKARAVLRRERENELRQQPKNHESSEQQHGR</sequence>
<dbReference type="InterPro" id="IPR009256">
    <property type="entry name" value="YqgQ-like"/>
</dbReference>
<dbReference type="STRING" id="1231336.L248_2610"/>
<dbReference type="Proteomes" id="UP000030647">
    <property type="component" value="Unassembled WGS sequence"/>
</dbReference>
<proteinExistence type="predicted"/>
<name>U4TVW5_9LACO</name>
<dbReference type="HOGENOM" id="CLU_189250_0_0_9"/>
<evidence type="ECO:0000256" key="1">
    <source>
        <dbReference type="SAM" id="MobiDB-lite"/>
    </source>
</evidence>
<evidence type="ECO:0000313" key="3">
    <source>
        <dbReference type="Proteomes" id="UP000030647"/>
    </source>
</evidence>
<protein>
    <submittedName>
        <fullName evidence="2">YqgQ</fullName>
    </submittedName>
</protein>
<dbReference type="Pfam" id="PF06014">
    <property type="entry name" value="YqgQ-like"/>
    <property type="match status" value="1"/>
</dbReference>
<dbReference type="AlphaFoldDB" id="U4TVW5"/>
<dbReference type="SUPFAM" id="SSF158379">
    <property type="entry name" value="YqgQ-like"/>
    <property type="match status" value="1"/>
</dbReference>